<evidence type="ECO:0000256" key="1">
    <source>
        <dbReference type="SAM" id="MobiDB-lite"/>
    </source>
</evidence>
<keyword evidence="3" id="KW-1185">Reference proteome</keyword>
<organism evidence="2 3">
    <name type="scientific">Anguilla anguilla</name>
    <name type="common">European freshwater eel</name>
    <name type="synonym">Muraena anguilla</name>
    <dbReference type="NCBI Taxonomy" id="7936"/>
    <lineage>
        <taxon>Eukaryota</taxon>
        <taxon>Metazoa</taxon>
        <taxon>Chordata</taxon>
        <taxon>Craniata</taxon>
        <taxon>Vertebrata</taxon>
        <taxon>Euteleostomi</taxon>
        <taxon>Actinopterygii</taxon>
        <taxon>Neopterygii</taxon>
        <taxon>Teleostei</taxon>
        <taxon>Anguilliformes</taxon>
        <taxon>Anguillidae</taxon>
        <taxon>Anguilla</taxon>
    </lineage>
</organism>
<gene>
    <name evidence="2" type="ORF">ANANG_G00084540</name>
</gene>
<evidence type="ECO:0000313" key="2">
    <source>
        <dbReference type="EMBL" id="KAG5850636.1"/>
    </source>
</evidence>
<evidence type="ECO:0000313" key="3">
    <source>
        <dbReference type="Proteomes" id="UP001044222"/>
    </source>
</evidence>
<dbReference type="EMBL" id="JAFIRN010000004">
    <property type="protein sequence ID" value="KAG5850636.1"/>
    <property type="molecule type" value="Genomic_DNA"/>
</dbReference>
<comment type="caution">
    <text evidence="2">The sequence shown here is derived from an EMBL/GenBank/DDBJ whole genome shotgun (WGS) entry which is preliminary data.</text>
</comment>
<sequence length="83" mass="9439">MTHMLHGSAAWAPAGREGKRQNHFAADSHHHQKMEWTVSRFTLSPPPASTAQEAEQGWLANVTFLWPIWWVAKGPDHFGCMQF</sequence>
<proteinExistence type="predicted"/>
<accession>A0A9D3MKM4</accession>
<feature type="non-terminal residue" evidence="2">
    <location>
        <position position="83"/>
    </location>
</feature>
<dbReference type="Proteomes" id="UP001044222">
    <property type="component" value="Unassembled WGS sequence"/>
</dbReference>
<protein>
    <submittedName>
        <fullName evidence="2">Uncharacterized protein</fullName>
    </submittedName>
</protein>
<name>A0A9D3MKM4_ANGAN</name>
<dbReference type="AlphaFoldDB" id="A0A9D3MKM4"/>
<feature type="region of interest" description="Disordered" evidence="1">
    <location>
        <begin position="1"/>
        <end position="29"/>
    </location>
</feature>
<reference evidence="2" key="1">
    <citation type="submission" date="2021-01" db="EMBL/GenBank/DDBJ databases">
        <title>A chromosome-scale assembly of European eel, Anguilla anguilla.</title>
        <authorList>
            <person name="Henkel C."/>
            <person name="Jong-Raadsen S.A."/>
            <person name="Dufour S."/>
            <person name="Weltzien F.-A."/>
            <person name="Palstra A.P."/>
            <person name="Pelster B."/>
            <person name="Spaink H.P."/>
            <person name="Van Den Thillart G.E."/>
            <person name="Jansen H."/>
            <person name="Zahm M."/>
            <person name="Klopp C."/>
            <person name="Cedric C."/>
            <person name="Louis A."/>
            <person name="Berthelot C."/>
            <person name="Parey E."/>
            <person name="Roest Crollius H."/>
            <person name="Montfort J."/>
            <person name="Robinson-Rechavi M."/>
            <person name="Bucao C."/>
            <person name="Bouchez O."/>
            <person name="Gislard M."/>
            <person name="Lluch J."/>
            <person name="Milhes M."/>
            <person name="Lampietro C."/>
            <person name="Lopez Roques C."/>
            <person name="Donnadieu C."/>
            <person name="Braasch I."/>
            <person name="Desvignes T."/>
            <person name="Postlethwait J."/>
            <person name="Bobe J."/>
            <person name="Guiguen Y."/>
            <person name="Dirks R."/>
        </authorList>
    </citation>
    <scope>NUCLEOTIDE SEQUENCE</scope>
    <source>
        <strain evidence="2">Tag_6206</strain>
        <tissue evidence="2">Liver</tissue>
    </source>
</reference>